<keyword evidence="2" id="KW-1185">Reference proteome</keyword>
<proteinExistence type="predicted"/>
<evidence type="ECO:0000313" key="1">
    <source>
        <dbReference type="EMBL" id="BDI32784.1"/>
    </source>
</evidence>
<dbReference type="KEGG" id="ccot:CCAX7_48350"/>
<organism evidence="1 2">
    <name type="scientific">Capsulimonas corticalis</name>
    <dbReference type="NCBI Taxonomy" id="2219043"/>
    <lineage>
        <taxon>Bacteria</taxon>
        <taxon>Bacillati</taxon>
        <taxon>Armatimonadota</taxon>
        <taxon>Armatimonadia</taxon>
        <taxon>Capsulimonadales</taxon>
        <taxon>Capsulimonadaceae</taxon>
        <taxon>Capsulimonas</taxon>
    </lineage>
</organism>
<name>A0A402CQA1_9BACT</name>
<reference evidence="1 2" key="1">
    <citation type="journal article" date="2019" name="Int. J. Syst. Evol. Microbiol.">
        <title>Capsulimonas corticalis gen. nov., sp. nov., an aerobic capsulated bacterium, of a novel bacterial order, Capsulimonadales ord. nov., of the class Armatimonadia of the phylum Armatimonadetes.</title>
        <authorList>
            <person name="Li J."/>
            <person name="Kudo C."/>
            <person name="Tonouchi A."/>
        </authorList>
    </citation>
    <scope>NUCLEOTIDE SEQUENCE [LARGE SCALE GENOMIC DNA]</scope>
    <source>
        <strain evidence="1 2">AX-7</strain>
    </source>
</reference>
<sequence length="113" mass="13136">MKDRTQTAGEIPTGDRKRTSLSTHLPANTDALETNESRQAYDLLPDLTKEEWRRVHLVTRYGRLIQGAEYFDLRNPARGEFIVHEPTEVHSDDMYVAKHEVDSEIWDRLLSKV</sequence>
<dbReference type="Proteomes" id="UP000287394">
    <property type="component" value="Chromosome"/>
</dbReference>
<accession>A0A402CQA1</accession>
<dbReference type="EMBL" id="AP025739">
    <property type="protein sequence ID" value="BDI32784.1"/>
    <property type="molecule type" value="Genomic_DNA"/>
</dbReference>
<dbReference type="OrthoDB" id="5509072at2"/>
<gene>
    <name evidence="1" type="ORF">CCAX7_48350</name>
</gene>
<dbReference type="AlphaFoldDB" id="A0A402CQA1"/>
<evidence type="ECO:0000313" key="2">
    <source>
        <dbReference type="Proteomes" id="UP000287394"/>
    </source>
</evidence>
<dbReference type="RefSeq" id="WP_119319518.1">
    <property type="nucleotide sequence ID" value="NZ_AP025739.1"/>
</dbReference>
<protein>
    <submittedName>
        <fullName evidence="1">Uncharacterized protein</fullName>
    </submittedName>
</protein>